<evidence type="ECO:0008006" key="4">
    <source>
        <dbReference type="Google" id="ProtNLM"/>
    </source>
</evidence>
<reference evidence="2 3" key="1">
    <citation type="journal article" date="2010" name="Nat. Biotechnol.">
        <title>Genome sequence of the model mushroom Schizophyllum commune.</title>
        <authorList>
            <person name="Ohm R.A."/>
            <person name="de Jong J.F."/>
            <person name="Lugones L.G."/>
            <person name="Aerts A."/>
            <person name="Kothe E."/>
            <person name="Stajich J.E."/>
            <person name="de Vries R.P."/>
            <person name="Record E."/>
            <person name="Levasseur A."/>
            <person name="Baker S.E."/>
            <person name="Bartholomew K.A."/>
            <person name="Coutinho P.M."/>
            <person name="Erdmann S."/>
            <person name="Fowler T.J."/>
            <person name="Gathman A.C."/>
            <person name="Lombard V."/>
            <person name="Henrissat B."/>
            <person name="Knabe N."/>
            <person name="Kuees U."/>
            <person name="Lilly W.W."/>
            <person name="Lindquist E."/>
            <person name="Lucas S."/>
            <person name="Magnuson J.K."/>
            <person name="Piumi F."/>
            <person name="Raudaskoski M."/>
            <person name="Salamov A."/>
            <person name="Schmutz J."/>
            <person name="Schwarze F.W.M.R."/>
            <person name="vanKuyk P.A."/>
            <person name="Horton J.S."/>
            <person name="Grigoriev I.V."/>
            <person name="Woesten H.A.B."/>
        </authorList>
    </citation>
    <scope>NUCLEOTIDE SEQUENCE [LARGE SCALE GENOMIC DNA]</scope>
    <source>
        <strain evidence="3">H4-8 / FGSC 9210</strain>
    </source>
</reference>
<evidence type="ECO:0000313" key="2">
    <source>
        <dbReference type="EMBL" id="EFI98653.1"/>
    </source>
</evidence>
<feature type="non-terminal residue" evidence="2">
    <location>
        <position position="121"/>
    </location>
</feature>
<accession>D8Q2B2</accession>
<sequence length="121" mass="12815">MLTILQTSPKMQFITMLPALLATLALANPLVPRDDFYQEVYASTDCSGPVLARIDDAAGYCNSLPATAYSLKSYGPGCCGAALYAEANSCTGNSEWISAGANNGECISYPNGIKQWTARCC</sequence>
<dbReference type="HOGENOM" id="CLU_2147316_0_0_1"/>
<feature type="signal peptide" evidence="1">
    <location>
        <begin position="1"/>
        <end position="27"/>
    </location>
</feature>
<gene>
    <name evidence="2" type="ORF">SCHCODRAFT_108537</name>
</gene>
<dbReference type="VEuPathDB" id="FungiDB:SCHCODRAFT_02240204"/>
<evidence type="ECO:0000256" key="1">
    <source>
        <dbReference type="SAM" id="SignalP"/>
    </source>
</evidence>
<dbReference type="EMBL" id="GL377305">
    <property type="protein sequence ID" value="EFI98653.1"/>
    <property type="molecule type" value="Genomic_DNA"/>
</dbReference>
<evidence type="ECO:0000313" key="3">
    <source>
        <dbReference type="Proteomes" id="UP000007431"/>
    </source>
</evidence>
<dbReference type="InParanoid" id="D8Q2B2"/>
<dbReference type="AlphaFoldDB" id="D8Q2B2"/>
<feature type="chain" id="PRO_5003120527" description="Small secreted protein" evidence="1">
    <location>
        <begin position="28"/>
        <end position="121"/>
    </location>
</feature>
<name>D8Q2B2_SCHCM</name>
<dbReference type="OrthoDB" id="2900307at2759"/>
<dbReference type="GeneID" id="9592807"/>
<keyword evidence="1" id="KW-0732">Signal</keyword>
<dbReference type="KEGG" id="scm:SCHCO_02240204"/>
<dbReference type="Proteomes" id="UP000007431">
    <property type="component" value="Unassembled WGS sequence"/>
</dbReference>
<organism evidence="3">
    <name type="scientific">Schizophyllum commune (strain H4-8 / FGSC 9210)</name>
    <name type="common">Split gill fungus</name>
    <dbReference type="NCBI Taxonomy" id="578458"/>
    <lineage>
        <taxon>Eukaryota</taxon>
        <taxon>Fungi</taxon>
        <taxon>Dikarya</taxon>
        <taxon>Basidiomycota</taxon>
        <taxon>Agaricomycotina</taxon>
        <taxon>Agaricomycetes</taxon>
        <taxon>Agaricomycetidae</taxon>
        <taxon>Agaricales</taxon>
        <taxon>Schizophyllaceae</taxon>
        <taxon>Schizophyllum</taxon>
    </lineage>
</organism>
<proteinExistence type="predicted"/>
<protein>
    <recommendedName>
        <fullName evidence="4">Small secreted protein</fullName>
    </recommendedName>
</protein>
<keyword evidence="3" id="KW-1185">Reference proteome</keyword>